<dbReference type="AlphaFoldDB" id="A0A077ZWR5"/>
<keyword evidence="1" id="KW-0812">Transmembrane</keyword>
<keyword evidence="1" id="KW-0472">Membrane</keyword>
<evidence type="ECO:0000313" key="2">
    <source>
        <dbReference type="EMBL" id="CDW74289.1"/>
    </source>
</evidence>
<dbReference type="InParanoid" id="A0A077ZWR5"/>
<evidence type="ECO:0008006" key="4">
    <source>
        <dbReference type="Google" id="ProtNLM"/>
    </source>
</evidence>
<reference evidence="2 3" key="1">
    <citation type="submission" date="2014-06" db="EMBL/GenBank/DDBJ databases">
        <authorList>
            <person name="Swart Estienne"/>
        </authorList>
    </citation>
    <scope>NUCLEOTIDE SEQUENCE [LARGE SCALE GENOMIC DNA]</scope>
    <source>
        <strain evidence="2 3">130c</strain>
    </source>
</reference>
<dbReference type="Proteomes" id="UP000039865">
    <property type="component" value="Unassembled WGS sequence"/>
</dbReference>
<evidence type="ECO:0000313" key="3">
    <source>
        <dbReference type="Proteomes" id="UP000039865"/>
    </source>
</evidence>
<evidence type="ECO:0000256" key="1">
    <source>
        <dbReference type="SAM" id="Phobius"/>
    </source>
</evidence>
<protein>
    <recommendedName>
        <fullName evidence="4">DoxX family protein</fullName>
    </recommendedName>
</protein>
<feature type="transmembrane region" description="Helical" evidence="1">
    <location>
        <begin position="7"/>
        <end position="28"/>
    </location>
</feature>
<proteinExistence type="predicted"/>
<keyword evidence="3" id="KW-1185">Reference proteome</keyword>
<gene>
    <name evidence="2" type="primary">Contig8309.g8861</name>
    <name evidence="2" type="ORF">STYLEM_3283</name>
</gene>
<name>A0A077ZWR5_STYLE</name>
<organism evidence="2 3">
    <name type="scientific">Stylonychia lemnae</name>
    <name type="common">Ciliate</name>
    <dbReference type="NCBI Taxonomy" id="5949"/>
    <lineage>
        <taxon>Eukaryota</taxon>
        <taxon>Sar</taxon>
        <taxon>Alveolata</taxon>
        <taxon>Ciliophora</taxon>
        <taxon>Intramacronucleata</taxon>
        <taxon>Spirotrichea</taxon>
        <taxon>Stichotrichia</taxon>
        <taxon>Sporadotrichida</taxon>
        <taxon>Oxytrichidae</taxon>
        <taxon>Stylonychinae</taxon>
        <taxon>Stylonychia</taxon>
    </lineage>
</organism>
<sequence length="166" mass="18940">MLSSRKITYFLGRLLFSLFLIAIGYHMFQNGHQIYNRYLHALRKLILPESQGSGLVPLIGITFERLNQIIIKFDGALFVTSGLLILIQKQAMGSKMLIVAVIFILLTKDNPFLKTNDKLYGLDQSQRILEFLKHLSLIGVALIISDKGGKEHVNEEEFNDEKVKYD</sequence>
<keyword evidence="1" id="KW-1133">Transmembrane helix</keyword>
<accession>A0A077ZWR5</accession>
<dbReference type="EMBL" id="CCKQ01003181">
    <property type="protein sequence ID" value="CDW74289.1"/>
    <property type="molecule type" value="Genomic_DNA"/>
</dbReference>